<evidence type="ECO:0000256" key="5">
    <source>
        <dbReference type="SAM" id="MobiDB-lite"/>
    </source>
</evidence>
<reference evidence="7" key="1">
    <citation type="submission" date="2023-08" db="EMBL/GenBank/DDBJ databases">
        <title>Black Yeasts Isolated from many extreme environments.</title>
        <authorList>
            <person name="Coleine C."/>
            <person name="Stajich J.E."/>
            <person name="Selbmann L."/>
        </authorList>
    </citation>
    <scope>NUCLEOTIDE SEQUENCE</scope>
    <source>
        <strain evidence="7">CCFEE 5810</strain>
    </source>
</reference>
<dbReference type="PANTHER" id="PTHR12935:SF0">
    <property type="entry name" value="GAMMA-GLUTAMYLCYCLOTRANSFERASE"/>
    <property type="match status" value="1"/>
</dbReference>
<accession>A0AAN7WFE4</accession>
<comment type="caution">
    <text evidence="7">The sequence shown here is derived from an EMBL/GenBank/DDBJ whole genome shotgun (WGS) entry which is preliminary data.</text>
</comment>
<dbReference type="SUPFAM" id="SSF110857">
    <property type="entry name" value="Gamma-glutamyl cyclotransferase-like"/>
    <property type="match status" value="1"/>
</dbReference>
<evidence type="ECO:0000256" key="2">
    <source>
        <dbReference type="ARBA" id="ARBA00023239"/>
    </source>
</evidence>
<feature type="compositionally biased region" description="Basic residues" evidence="5">
    <location>
        <begin position="316"/>
        <end position="326"/>
    </location>
</feature>
<sequence>MASRARIDYFAYGSNLDLTQMAERCPSSLFKGKATLSGYRWQINERGVANVVATPREPLHYVEGFLFSVNAADQRALDRSEGVQRGFYERKALSVRLLPHRDGPFKTTYLAQKLREGRQIAWRMDQNAASNVEALVIRPEYTVRMERAIKDALQMGVREVYVRKYLYPIVRGPVMSSEELRVVSSWQQKQKELYKQAQEEVQGGSNCQAQGSEPRTGDPAPQNSPFAAYVPPRKPVNHYGPVQRNTVNIGHIQSPAKPMPPRKPLPRDIRSHSDLFSQQATALRSQVQRRDQPVKRPRTNGYVSDGGLETAGYGRKPARTTPRRTRSQPLSAGPTWRRNSTTNVLEQIRRVEPSHRNPVDLAGPLVASQALRQR</sequence>
<feature type="compositionally biased region" description="Basic and acidic residues" evidence="5">
    <location>
        <begin position="347"/>
        <end position="358"/>
    </location>
</feature>
<feature type="compositionally biased region" description="Polar residues" evidence="5">
    <location>
        <begin position="203"/>
        <end position="213"/>
    </location>
</feature>
<dbReference type="AlphaFoldDB" id="A0AAN7WFE4"/>
<evidence type="ECO:0000256" key="3">
    <source>
        <dbReference type="PIRSR" id="PIRSR617939-1"/>
    </source>
</evidence>
<dbReference type="InterPro" id="IPR036568">
    <property type="entry name" value="GGCT-like_sf"/>
</dbReference>
<feature type="active site" description="Proton acceptor" evidence="3">
    <location>
        <position position="81"/>
    </location>
</feature>
<evidence type="ECO:0000256" key="4">
    <source>
        <dbReference type="PIRSR" id="PIRSR617939-2"/>
    </source>
</evidence>
<protein>
    <recommendedName>
        <fullName evidence="1">gamma-glutamylcyclotransferase</fullName>
        <ecNumber evidence="1">4.3.2.9</ecNumber>
    </recommendedName>
</protein>
<evidence type="ECO:0000256" key="1">
    <source>
        <dbReference type="ARBA" id="ARBA00012346"/>
    </source>
</evidence>
<evidence type="ECO:0000313" key="8">
    <source>
        <dbReference type="Proteomes" id="UP001310594"/>
    </source>
</evidence>
<feature type="region of interest" description="Disordered" evidence="5">
    <location>
        <begin position="197"/>
        <end position="227"/>
    </location>
</feature>
<dbReference type="PANTHER" id="PTHR12935">
    <property type="entry name" value="GAMMA-GLUTAMYLCYCLOTRANSFERASE"/>
    <property type="match status" value="1"/>
</dbReference>
<dbReference type="GO" id="GO:0003839">
    <property type="term" value="F:gamma-glutamylcyclotransferase activity"/>
    <property type="evidence" value="ECO:0007669"/>
    <property type="project" value="UniProtKB-EC"/>
</dbReference>
<dbReference type="Gene3D" id="3.10.490.10">
    <property type="entry name" value="Gamma-glutamyl cyclotransferase-like"/>
    <property type="match status" value="1"/>
</dbReference>
<feature type="region of interest" description="Disordered" evidence="5">
    <location>
        <begin position="281"/>
        <end position="374"/>
    </location>
</feature>
<organism evidence="7 8">
    <name type="scientific">Elasticomyces elasticus</name>
    <dbReference type="NCBI Taxonomy" id="574655"/>
    <lineage>
        <taxon>Eukaryota</taxon>
        <taxon>Fungi</taxon>
        <taxon>Dikarya</taxon>
        <taxon>Ascomycota</taxon>
        <taxon>Pezizomycotina</taxon>
        <taxon>Dothideomycetes</taxon>
        <taxon>Dothideomycetidae</taxon>
        <taxon>Mycosphaerellales</taxon>
        <taxon>Teratosphaeriaceae</taxon>
        <taxon>Elasticomyces</taxon>
    </lineage>
</organism>
<dbReference type="InterPro" id="IPR017939">
    <property type="entry name" value="G-Glutamylcylcotransferase"/>
</dbReference>
<evidence type="ECO:0000313" key="7">
    <source>
        <dbReference type="EMBL" id="KAK5708297.1"/>
    </source>
</evidence>
<feature type="binding site" evidence="4">
    <location>
        <begin position="9"/>
        <end position="14"/>
    </location>
    <ligand>
        <name>substrate</name>
    </ligand>
</feature>
<dbReference type="CDD" id="cd06661">
    <property type="entry name" value="GGCT_like"/>
    <property type="match status" value="1"/>
</dbReference>
<dbReference type="EMBL" id="JAVRQU010000001">
    <property type="protein sequence ID" value="KAK5708297.1"/>
    <property type="molecule type" value="Genomic_DNA"/>
</dbReference>
<feature type="domain" description="Gamma-glutamylcyclotransferase AIG2-like" evidence="6">
    <location>
        <begin position="9"/>
        <end position="113"/>
    </location>
</feature>
<dbReference type="Proteomes" id="UP001310594">
    <property type="component" value="Unassembled WGS sequence"/>
</dbReference>
<dbReference type="EC" id="4.3.2.9" evidence="1"/>
<keyword evidence="2" id="KW-0456">Lyase</keyword>
<name>A0AAN7WFE4_9PEZI</name>
<proteinExistence type="predicted"/>
<dbReference type="InterPro" id="IPR013024">
    <property type="entry name" value="GGCT-like"/>
</dbReference>
<dbReference type="InterPro" id="IPR009288">
    <property type="entry name" value="AIG2-like_dom"/>
</dbReference>
<gene>
    <name evidence="7" type="ORF">LTR97_000837</name>
</gene>
<dbReference type="Pfam" id="PF06094">
    <property type="entry name" value="GGACT"/>
    <property type="match status" value="1"/>
</dbReference>
<evidence type="ECO:0000259" key="6">
    <source>
        <dbReference type="Pfam" id="PF06094"/>
    </source>
</evidence>